<reference evidence="1" key="1">
    <citation type="submission" date="2018-02" db="EMBL/GenBank/DDBJ databases">
        <title>Rhizophora mucronata_Transcriptome.</title>
        <authorList>
            <person name="Meera S.P."/>
            <person name="Sreeshan A."/>
            <person name="Augustine A."/>
        </authorList>
    </citation>
    <scope>NUCLEOTIDE SEQUENCE</scope>
    <source>
        <tissue evidence="1">Leaf</tissue>
    </source>
</reference>
<dbReference type="EMBL" id="GGEC01036557">
    <property type="protein sequence ID" value="MBX17041.1"/>
    <property type="molecule type" value="Transcribed_RNA"/>
</dbReference>
<name>A0A2P2LGE2_RHIMU</name>
<accession>A0A2P2LGE2</accession>
<protein>
    <submittedName>
        <fullName evidence="1">Uncharacterized protein MANES_02G003400</fullName>
    </submittedName>
</protein>
<sequence length="66" mass="7547">MRFVPPEDLMGADKLFAEARFGSIKGPLRLGTFRISRVAFSFAGWFSISNLTIKRQEYRKIIASYS</sequence>
<organism evidence="1">
    <name type="scientific">Rhizophora mucronata</name>
    <name type="common">Asiatic mangrove</name>
    <dbReference type="NCBI Taxonomy" id="61149"/>
    <lineage>
        <taxon>Eukaryota</taxon>
        <taxon>Viridiplantae</taxon>
        <taxon>Streptophyta</taxon>
        <taxon>Embryophyta</taxon>
        <taxon>Tracheophyta</taxon>
        <taxon>Spermatophyta</taxon>
        <taxon>Magnoliopsida</taxon>
        <taxon>eudicotyledons</taxon>
        <taxon>Gunneridae</taxon>
        <taxon>Pentapetalae</taxon>
        <taxon>rosids</taxon>
        <taxon>fabids</taxon>
        <taxon>Malpighiales</taxon>
        <taxon>Rhizophoraceae</taxon>
        <taxon>Rhizophora</taxon>
    </lineage>
</organism>
<dbReference type="AlphaFoldDB" id="A0A2P2LGE2"/>
<proteinExistence type="predicted"/>
<evidence type="ECO:0000313" key="1">
    <source>
        <dbReference type="EMBL" id="MBX17041.1"/>
    </source>
</evidence>